<evidence type="ECO:0000256" key="1">
    <source>
        <dbReference type="ARBA" id="ARBA00006242"/>
    </source>
</evidence>
<dbReference type="Proteomes" id="UP000177130">
    <property type="component" value="Unassembled WGS sequence"/>
</dbReference>
<evidence type="ECO:0000256" key="5">
    <source>
        <dbReference type="HAMAP-Rule" id="MF_00291"/>
    </source>
</evidence>
<dbReference type="InterPro" id="IPR005706">
    <property type="entry name" value="Ribosomal_uS2_bac/mit/plastid"/>
</dbReference>
<reference evidence="7 8" key="1">
    <citation type="journal article" date="2016" name="Nat. Commun.">
        <title>Thousands of microbial genomes shed light on interconnected biogeochemical processes in an aquifer system.</title>
        <authorList>
            <person name="Anantharaman K."/>
            <person name="Brown C.T."/>
            <person name="Hug L.A."/>
            <person name="Sharon I."/>
            <person name="Castelle C.J."/>
            <person name="Probst A.J."/>
            <person name="Thomas B.C."/>
            <person name="Singh A."/>
            <person name="Wilkins M.J."/>
            <person name="Karaoz U."/>
            <person name="Brodie E.L."/>
            <person name="Williams K.H."/>
            <person name="Hubbard S.S."/>
            <person name="Banfield J.F."/>
        </authorList>
    </citation>
    <scope>NUCLEOTIDE SEQUENCE [LARGE SCALE GENOMIC DNA]</scope>
</reference>
<evidence type="ECO:0000313" key="7">
    <source>
        <dbReference type="EMBL" id="OHA23877.1"/>
    </source>
</evidence>
<keyword evidence="2 5" id="KW-0689">Ribosomal protein</keyword>
<dbReference type="STRING" id="1802306.A3C72_03155"/>
<evidence type="ECO:0000256" key="4">
    <source>
        <dbReference type="ARBA" id="ARBA00035256"/>
    </source>
</evidence>
<dbReference type="CDD" id="cd01425">
    <property type="entry name" value="RPS2"/>
    <property type="match status" value="1"/>
</dbReference>
<dbReference type="GO" id="GO:0022627">
    <property type="term" value="C:cytosolic small ribosomal subunit"/>
    <property type="evidence" value="ECO:0007669"/>
    <property type="project" value="TreeGrafter"/>
</dbReference>
<dbReference type="InterPro" id="IPR001865">
    <property type="entry name" value="Ribosomal_uS2"/>
</dbReference>
<dbReference type="HAMAP" id="MF_00291_B">
    <property type="entry name" value="Ribosomal_uS2_B"/>
    <property type="match status" value="1"/>
</dbReference>
<gene>
    <name evidence="5" type="primary">rpsB</name>
    <name evidence="7" type="ORF">A3C72_03155</name>
</gene>
<proteinExistence type="inferred from homology"/>
<dbReference type="PANTHER" id="PTHR12534:SF0">
    <property type="entry name" value="SMALL RIBOSOMAL SUBUNIT PROTEIN US2M"/>
    <property type="match status" value="1"/>
</dbReference>
<evidence type="ECO:0000256" key="3">
    <source>
        <dbReference type="ARBA" id="ARBA00023274"/>
    </source>
</evidence>
<protein>
    <recommendedName>
        <fullName evidence="4 5">Small ribosomal subunit protein uS2</fullName>
    </recommendedName>
</protein>
<dbReference type="GO" id="GO:0006412">
    <property type="term" value="P:translation"/>
    <property type="evidence" value="ECO:0007669"/>
    <property type="project" value="UniProtKB-UniRule"/>
</dbReference>
<sequence>MAEETKIAETNTDPVILKMFEAGAHFGYSRGKRHPSMAGVMFGIKNRVELFDLEKTKTYFEKAKAFAESVGATGKLILFVSGKHEAKAAIKSEADILGAPYVAGRWLGGTLTNYPQMKIRMAKLVDLRDKKMKGELVKYTKKEQLLIDREIATLEDMFAGLLPMKELPGALFLVDAKNEKTAVAEAKRLKVPVISLMSSDCDLDSVQYPIPGNDSAGASIQYFVKEIGGAFRMGKTRALPKEVENSKIKV</sequence>
<comment type="similarity">
    <text evidence="1 5 6">Belongs to the universal ribosomal protein uS2 family.</text>
</comment>
<organism evidence="7 8">
    <name type="scientific">Candidatus Taylorbacteria bacterium RIFCSPHIGHO2_02_FULL_43_32b</name>
    <dbReference type="NCBI Taxonomy" id="1802306"/>
    <lineage>
        <taxon>Bacteria</taxon>
        <taxon>Candidatus Tayloriibacteriota</taxon>
    </lineage>
</organism>
<evidence type="ECO:0000256" key="6">
    <source>
        <dbReference type="RuleBase" id="RU003631"/>
    </source>
</evidence>
<accession>A0A1G2MJ35</accession>
<dbReference type="GO" id="GO:0003735">
    <property type="term" value="F:structural constituent of ribosome"/>
    <property type="evidence" value="ECO:0007669"/>
    <property type="project" value="InterPro"/>
</dbReference>
<dbReference type="PRINTS" id="PR00395">
    <property type="entry name" value="RIBOSOMALS2"/>
</dbReference>
<evidence type="ECO:0000256" key="2">
    <source>
        <dbReference type="ARBA" id="ARBA00022980"/>
    </source>
</evidence>
<dbReference type="Gene3D" id="3.40.50.10490">
    <property type="entry name" value="Glucose-6-phosphate isomerase like protein, domain 1"/>
    <property type="match status" value="1"/>
</dbReference>
<dbReference type="PROSITE" id="PS00963">
    <property type="entry name" value="RIBOSOMAL_S2_2"/>
    <property type="match status" value="1"/>
</dbReference>
<dbReference type="PROSITE" id="PS00962">
    <property type="entry name" value="RIBOSOMAL_S2_1"/>
    <property type="match status" value="1"/>
</dbReference>
<dbReference type="Pfam" id="PF00318">
    <property type="entry name" value="Ribosomal_S2"/>
    <property type="match status" value="1"/>
</dbReference>
<dbReference type="NCBIfam" id="TIGR01011">
    <property type="entry name" value="rpsB_bact"/>
    <property type="match status" value="1"/>
</dbReference>
<evidence type="ECO:0000313" key="8">
    <source>
        <dbReference type="Proteomes" id="UP000177130"/>
    </source>
</evidence>
<dbReference type="EMBL" id="MHRK01000023">
    <property type="protein sequence ID" value="OHA23877.1"/>
    <property type="molecule type" value="Genomic_DNA"/>
</dbReference>
<dbReference type="SUPFAM" id="SSF52313">
    <property type="entry name" value="Ribosomal protein S2"/>
    <property type="match status" value="1"/>
</dbReference>
<name>A0A1G2MJ35_9BACT</name>
<dbReference type="InterPro" id="IPR023591">
    <property type="entry name" value="Ribosomal_uS2_flav_dom_sf"/>
</dbReference>
<dbReference type="Gene3D" id="1.10.287.610">
    <property type="entry name" value="Helix hairpin bin"/>
    <property type="match status" value="1"/>
</dbReference>
<dbReference type="PANTHER" id="PTHR12534">
    <property type="entry name" value="30S RIBOSOMAL PROTEIN S2 PROKARYOTIC AND ORGANELLAR"/>
    <property type="match status" value="1"/>
</dbReference>
<keyword evidence="3 5" id="KW-0687">Ribonucleoprotein</keyword>
<comment type="caution">
    <text evidence="7">The sequence shown here is derived from an EMBL/GenBank/DDBJ whole genome shotgun (WGS) entry which is preliminary data.</text>
</comment>
<dbReference type="AlphaFoldDB" id="A0A1G2MJ35"/>
<dbReference type="InterPro" id="IPR018130">
    <property type="entry name" value="Ribosomal_uS2_CS"/>
</dbReference>